<gene>
    <name evidence="1" type="ORF">OJF2_01520</name>
</gene>
<dbReference type="RefSeq" id="WP_168221512.1">
    <property type="nucleotide sequence ID" value="NZ_CP042997.1"/>
</dbReference>
<name>A0A5B9VUX8_9BACT</name>
<organism evidence="1 2">
    <name type="scientific">Aquisphaera giovannonii</name>
    <dbReference type="NCBI Taxonomy" id="406548"/>
    <lineage>
        <taxon>Bacteria</taxon>
        <taxon>Pseudomonadati</taxon>
        <taxon>Planctomycetota</taxon>
        <taxon>Planctomycetia</taxon>
        <taxon>Isosphaerales</taxon>
        <taxon>Isosphaeraceae</taxon>
        <taxon>Aquisphaera</taxon>
    </lineage>
</organism>
<dbReference type="KEGG" id="agv:OJF2_01520"/>
<protein>
    <recommendedName>
        <fullName evidence="3">Alpha/beta hydrolase family protein</fullName>
    </recommendedName>
</protein>
<dbReference type="Proteomes" id="UP000324233">
    <property type="component" value="Chromosome"/>
</dbReference>
<evidence type="ECO:0008006" key="3">
    <source>
        <dbReference type="Google" id="ProtNLM"/>
    </source>
</evidence>
<dbReference type="Gene3D" id="3.40.50.1820">
    <property type="entry name" value="alpha/beta hydrolase"/>
    <property type="match status" value="1"/>
</dbReference>
<evidence type="ECO:0000313" key="2">
    <source>
        <dbReference type="Proteomes" id="UP000324233"/>
    </source>
</evidence>
<dbReference type="AlphaFoldDB" id="A0A5B9VUX8"/>
<proteinExistence type="predicted"/>
<dbReference type="SUPFAM" id="SSF53474">
    <property type="entry name" value="alpha/beta-Hydrolases"/>
    <property type="match status" value="1"/>
</dbReference>
<dbReference type="EMBL" id="CP042997">
    <property type="protein sequence ID" value="QEH31687.1"/>
    <property type="molecule type" value="Genomic_DNA"/>
</dbReference>
<accession>A0A5B9VUX8</accession>
<dbReference type="InterPro" id="IPR029058">
    <property type="entry name" value="AB_hydrolase_fold"/>
</dbReference>
<evidence type="ECO:0000313" key="1">
    <source>
        <dbReference type="EMBL" id="QEH31687.1"/>
    </source>
</evidence>
<keyword evidence="2" id="KW-1185">Reference proteome</keyword>
<reference evidence="1 2" key="1">
    <citation type="submission" date="2019-08" db="EMBL/GenBank/DDBJ databases">
        <title>Deep-cultivation of Planctomycetes and their phenomic and genomic characterization uncovers novel biology.</title>
        <authorList>
            <person name="Wiegand S."/>
            <person name="Jogler M."/>
            <person name="Boedeker C."/>
            <person name="Pinto D."/>
            <person name="Vollmers J."/>
            <person name="Rivas-Marin E."/>
            <person name="Kohn T."/>
            <person name="Peeters S.H."/>
            <person name="Heuer A."/>
            <person name="Rast P."/>
            <person name="Oberbeckmann S."/>
            <person name="Bunk B."/>
            <person name="Jeske O."/>
            <person name="Meyerdierks A."/>
            <person name="Storesund J.E."/>
            <person name="Kallscheuer N."/>
            <person name="Luecker S."/>
            <person name="Lage O.M."/>
            <person name="Pohl T."/>
            <person name="Merkel B.J."/>
            <person name="Hornburger P."/>
            <person name="Mueller R.-W."/>
            <person name="Bruemmer F."/>
            <person name="Labrenz M."/>
            <person name="Spormann A.M."/>
            <person name="Op den Camp H."/>
            <person name="Overmann J."/>
            <person name="Amann R."/>
            <person name="Jetten M.S.M."/>
            <person name="Mascher T."/>
            <person name="Medema M.H."/>
            <person name="Devos D.P."/>
            <person name="Kaster A.-K."/>
            <person name="Ovreas L."/>
            <person name="Rohde M."/>
            <person name="Galperin M.Y."/>
            <person name="Jogler C."/>
        </authorList>
    </citation>
    <scope>NUCLEOTIDE SEQUENCE [LARGE SCALE GENOMIC DNA]</scope>
    <source>
        <strain evidence="1 2">OJF2</strain>
    </source>
</reference>
<sequence length="239" mass="25698">MAGRAKGGHAADAVSRPAAAVQGTVIQQKDATIVLPAQLDPGRTYPLVVAFSYNGRPSGDQYTPLTRWKTLGPEAGVIVYASKLYSNSAFHGSAANLARVTRAIKAGVDAAVAAYPVDPSRIILTGLSGGGNFAEYFNLKYPGFAAAIFDNCGRTPFERFPKGTLPTAASFGDSRRVAVVLGSPSDTEFYDDARRGTVPYYQSIGWQVRFYSFPGGHNFAPARVYLNAFQWMESLPSWQ</sequence>